<comment type="caution">
    <text evidence="2">The sequence shown here is derived from an EMBL/GenBank/DDBJ whole genome shotgun (WGS) entry which is preliminary data.</text>
</comment>
<name>A0ABQ9GR57_9NEOP</name>
<reference evidence="2 3" key="1">
    <citation type="submission" date="2023-02" db="EMBL/GenBank/DDBJ databases">
        <title>LHISI_Scaffold_Assembly.</title>
        <authorList>
            <person name="Stuart O.P."/>
            <person name="Cleave R."/>
            <person name="Magrath M.J.L."/>
            <person name="Mikheyev A.S."/>
        </authorList>
    </citation>
    <scope>NUCLEOTIDE SEQUENCE [LARGE SCALE GENOMIC DNA]</scope>
    <source>
        <strain evidence="2">Daus_M_001</strain>
        <tissue evidence="2">Leg muscle</tissue>
    </source>
</reference>
<gene>
    <name evidence="2" type="ORF">PR048_025379</name>
</gene>
<accession>A0ABQ9GR57</accession>
<keyword evidence="3" id="KW-1185">Reference proteome</keyword>
<evidence type="ECO:0000256" key="1">
    <source>
        <dbReference type="SAM" id="MobiDB-lite"/>
    </source>
</evidence>
<proteinExistence type="predicted"/>
<organism evidence="2 3">
    <name type="scientific">Dryococelus australis</name>
    <dbReference type="NCBI Taxonomy" id="614101"/>
    <lineage>
        <taxon>Eukaryota</taxon>
        <taxon>Metazoa</taxon>
        <taxon>Ecdysozoa</taxon>
        <taxon>Arthropoda</taxon>
        <taxon>Hexapoda</taxon>
        <taxon>Insecta</taxon>
        <taxon>Pterygota</taxon>
        <taxon>Neoptera</taxon>
        <taxon>Polyneoptera</taxon>
        <taxon>Phasmatodea</taxon>
        <taxon>Verophasmatodea</taxon>
        <taxon>Anareolatae</taxon>
        <taxon>Phasmatidae</taxon>
        <taxon>Eurycanthinae</taxon>
        <taxon>Dryococelus</taxon>
    </lineage>
</organism>
<dbReference type="Proteomes" id="UP001159363">
    <property type="component" value="Chromosome 9"/>
</dbReference>
<evidence type="ECO:0000313" key="3">
    <source>
        <dbReference type="Proteomes" id="UP001159363"/>
    </source>
</evidence>
<dbReference type="EMBL" id="JARBHB010000010">
    <property type="protein sequence ID" value="KAJ8874519.1"/>
    <property type="molecule type" value="Genomic_DNA"/>
</dbReference>
<protein>
    <submittedName>
        <fullName evidence="2">Uncharacterized protein</fullName>
    </submittedName>
</protein>
<evidence type="ECO:0000313" key="2">
    <source>
        <dbReference type="EMBL" id="KAJ8874519.1"/>
    </source>
</evidence>
<feature type="region of interest" description="Disordered" evidence="1">
    <location>
        <begin position="276"/>
        <end position="299"/>
    </location>
</feature>
<sequence>MPLIGGFSRESPISPTPSFRRGHVVHDLAELKGWGNREIPEKIRRSTASSGTSSTCENPVTRLRIEPGSPWWEASGEFNWLPLQPRVSWGISGFPLPFHSGAAPHTHTPQSHSSALKIPSTNSARIVLDAQRWHSVCSRSQLRLSTQVTARSLMPDPKEPFYLMFCSHSSTIWRLSITLITKIETKREERRRDKHCVDALTTIGDSESSADDSVTLTLRVCWAETPSSPVIHEETKENRTSAVASRTKCQRGADTGCWRIRRPYMVDADVNFPVARSSDKVHQSPSPTPHPQTTPTSSFPFACRRLIPCLHAPAR</sequence>